<gene>
    <name evidence="1" type="ORF">AVDCRST_MAG75-1415</name>
</gene>
<sequence>METMINIKGGFWLAPTTAAHSLSLAVRPHQPQTPVVCTGAPQATMLPQGAFAGSNCGRGDTYAVKTSVVSLGGSHLGTTKIADQADHRGMAVTDKFSTRLGLSSGSPPV</sequence>
<accession>A0A6J4NPL6</accession>
<reference evidence="1" key="1">
    <citation type="submission" date="2020-02" db="EMBL/GenBank/DDBJ databases">
        <authorList>
            <person name="Meier V. D."/>
        </authorList>
    </citation>
    <scope>NUCLEOTIDE SEQUENCE</scope>
    <source>
        <strain evidence="1">AVDCRST_MAG75</strain>
    </source>
</reference>
<organism evidence="1">
    <name type="scientific">uncultured Propionibacteriaceae bacterium</name>
    <dbReference type="NCBI Taxonomy" id="257457"/>
    <lineage>
        <taxon>Bacteria</taxon>
        <taxon>Bacillati</taxon>
        <taxon>Actinomycetota</taxon>
        <taxon>Actinomycetes</taxon>
        <taxon>Propionibacteriales</taxon>
        <taxon>Propionibacteriaceae</taxon>
        <taxon>environmental samples</taxon>
    </lineage>
</organism>
<dbReference type="AlphaFoldDB" id="A0A6J4NPL6"/>
<name>A0A6J4NPL6_9ACTN</name>
<proteinExistence type="predicted"/>
<protein>
    <submittedName>
        <fullName evidence="1">Uncharacterized protein</fullName>
    </submittedName>
</protein>
<dbReference type="EMBL" id="CADCUO010000081">
    <property type="protein sequence ID" value="CAA9388281.1"/>
    <property type="molecule type" value="Genomic_DNA"/>
</dbReference>
<evidence type="ECO:0000313" key="1">
    <source>
        <dbReference type="EMBL" id="CAA9388281.1"/>
    </source>
</evidence>